<dbReference type="Proteomes" id="UP000016930">
    <property type="component" value="Unassembled WGS sequence"/>
</dbReference>
<dbReference type="InterPro" id="IPR045121">
    <property type="entry name" value="CoAse"/>
</dbReference>
<dbReference type="InterPro" id="IPR000086">
    <property type="entry name" value="NUDIX_hydrolase_dom"/>
</dbReference>
<sequence>MRSVLEIPGAALNELSDESRTCIERLRVHQSEDIDVSGYPRSKLAAVLVVLYENAGELRVLLTTRSKLLRAHPGQTALPGGKVDVTDEDVVHTARREAFEEVALPLDCPHLHTVAIMRPFVSSSKLLVTPVVTVLTDLSVLGQLKASEGEVSCIFTHPFEAVLEPGLSAKEPLVPKGSTDWPYEPEFHSTSDVSTPWGNSTYRMHRFRTSASPIKGLTSDILIYIAEVAYDKMPSYERYAHGQLRTFGDVFRTLEEGVQSAFGSGTATPMSVPVGRSGIVTGHVTA</sequence>
<dbReference type="Gene3D" id="3.90.79.10">
    <property type="entry name" value="Nucleoside Triphosphate Pyrophosphohydrolase"/>
    <property type="match status" value="1"/>
</dbReference>
<organism evidence="2 3">
    <name type="scientific">Ceriporiopsis subvermispora (strain B)</name>
    <name type="common">White-rot fungus</name>
    <name type="synonym">Gelatoporia subvermispora</name>
    <dbReference type="NCBI Taxonomy" id="914234"/>
    <lineage>
        <taxon>Eukaryota</taxon>
        <taxon>Fungi</taxon>
        <taxon>Dikarya</taxon>
        <taxon>Basidiomycota</taxon>
        <taxon>Agaricomycotina</taxon>
        <taxon>Agaricomycetes</taxon>
        <taxon>Polyporales</taxon>
        <taxon>Gelatoporiaceae</taxon>
        <taxon>Gelatoporia</taxon>
    </lineage>
</organism>
<accession>M2PCP1</accession>
<protein>
    <recommendedName>
        <fullName evidence="1">Nudix hydrolase domain-containing protein</fullName>
    </recommendedName>
</protein>
<name>M2PCP1_CERS8</name>
<dbReference type="SUPFAM" id="SSF55811">
    <property type="entry name" value="Nudix"/>
    <property type="match status" value="1"/>
</dbReference>
<dbReference type="HOGENOM" id="CLU_040940_2_2_1"/>
<dbReference type="Pfam" id="PF00293">
    <property type="entry name" value="NUDIX"/>
    <property type="match status" value="1"/>
</dbReference>
<dbReference type="STRING" id="914234.M2PCP1"/>
<dbReference type="PROSITE" id="PS51462">
    <property type="entry name" value="NUDIX"/>
    <property type="match status" value="1"/>
</dbReference>
<evidence type="ECO:0000313" key="3">
    <source>
        <dbReference type="Proteomes" id="UP000016930"/>
    </source>
</evidence>
<reference evidence="2 3" key="1">
    <citation type="journal article" date="2012" name="Proc. Natl. Acad. Sci. U.S.A.">
        <title>Comparative genomics of Ceriporiopsis subvermispora and Phanerochaete chrysosporium provide insight into selective ligninolysis.</title>
        <authorList>
            <person name="Fernandez-Fueyo E."/>
            <person name="Ruiz-Duenas F.J."/>
            <person name="Ferreira P."/>
            <person name="Floudas D."/>
            <person name="Hibbett D.S."/>
            <person name="Canessa P."/>
            <person name="Larrondo L.F."/>
            <person name="James T.Y."/>
            <person name="Seelenfreund D."/>
            <person name="Lobos S."/>
            <person name="Polanco R."/>
            <person name="Tello M."/>
            <person name="Honda Y."/>
            <person name="Watanabe T."/>
            <person name="Watanabe T."/>
            <person name="Ryu J.S."/>
            <person name="Kubicek C.P."/>
            <person name="Schmoll M."/>
            <person name="Gaskell J."/>
            <person name="Hammel K.E."/>
            <person name="St John F.J."/>
            <person name="Vanden Wymelenberg A."/>
            <person name="Sabat G."/>
            <person name="Splinter BonDurant S."/>
            <person name="Syed K."/>
            <person name="Yadav J.S."/>
            <person name="Doddapaneni H."/>
            <person name="Subramanian V."/>
            <person name="Lavin J.L."/>
            <person name="Oguiza J.A."/>
            <person name="Perez G."/>
            <person name="Pisabarro A.G."/>
            <person name="Ramirez L."/>
            <person name="Santoyo F."/>
            <person name="Master E."/>
            <person name="Coutinho P.M."/>
            <person name="Henrissat B."/>
            <person name="Lombard V."/>
            <person name="Magnuson J.K."/>
            <person name="Kuees U."/>
            <person name="Hori C."/>
            <person name="Igarashi K."/>
            <person name="Samejima M."/>
            <person name="Held B.W."/>
            <person name="Barry K.W."/>
            <person name="LaButti K.M."/>
            <person name="Lapidus A."/>
            <person name="Lindquist E.A."/>
            <person name="Lucas S.M."/>
            <person name="Riley R."/>
            <person name="Salamov A.A."/>
            <person name="Hoffmeister D."/>
            <person name="Schwenk D."/>
            <person name="Hadar Y."/>
            <person name="Yarden O."/>
            <person name="de Vries R.P."/>
            <person name="Wiebenga A."/>
            <person name="Stenlid J."/>
            <person name="Eastwood D."/>
            <person name="Grigoriev I.V."/>
            <person name="Berka R.M."/>
            <person name="Blanchette R.A."/>
            <person name="Kersten P."/>
            <person name="Martinez A.T."/>
            <person name="Vicuna R."/>
            <person name="Cullen D."/>
        </authorList>
    </citation>
    <scope>NUCLEOTIDE SEQUENCE [LARGE SCALE GENOMIC DNA]</scope>
    <source>
        <strain evidence="2 3">B</strain>
    </source>
</reference>
<keyword evidence="3" id="KW-1185">Reference proteome</keyword>
<dbReference type="InterPro" id="IPR015797">
    <property type="entry name" value="NUDIX_hydrolase-like_dom_sf"/>
</dbReference>
<evidence type="ECO:0000259" key="1">
    <source>
        <dbReference type="PROSITE" id="PS51462"/>
    </source>
</evidence>
<feature type="domain" description="Nudix hydrolase" evidence="1">
    <location>
        <begin position="42"/>
        <end position="179"/>
    </location>
</feature>
<dbReference type="AlphaFoldDB" id="M2PCP1"/>
<proteinExistence type="predicted"/>
<evidence type="ECO:0000313" key="2">
    <source>
        <dbReference type="EMBL" id="EMD33469.1"/>
    </source>
</evidence>
<dbReference type="GO" id="GO:0010945">
    <property type="term" value="F:coenzyme A diphosphatase activity"/>
    <property type="evidence" value="ECO:0007669"/>
    <property type="project" value="InterPro"/>
</dbReference>
<gene>
    <name evidence="2" type="ORF">CERSUDRAFT_118052</name>
</gene>
<dbReference type="PANTHER" id="PTHR12992">
    <property type="entry name" value="NUDIX HYDROLASE"/>
    <property type="match status" value="1"/>
</dbReference>
<dbReference type="CDD" id="cd03426">
    <property type="entry name" value="NUDIX_CoAse_Nudt7"/>
    <property type="match status" value="1"/>
</dbReference>
<dbReference type="EMBL" id="KB445806">
    <property type="protein sequence ID" value="EMD33469.1"/>
    <property type="molecule type" value="Genomic_DNA"/>
</dbReference>
<dbReference type="OrthoDB" id="10260614at2759"/>
<dbReference type="PANTHER" id="PTHR12992:SF45">
    <property type="entry name" value="NUDIX HYDROLASE DOMAIN-CONTAINING PROTEIN"/>
    <property type="match status" value="1"/>
</dbReference>
<dbReference type="GO" id="GO:0015938">
    <property type="term" value="P:coenzyme A catabolic process"/>
    <property type="evidence" value="ECO:0007669"/>
    <property type="project" value="TreeGrafter"/>
</dbReference>